<accession>A0A150IJC9</accession>
<evidence type="ECO:0000313" key="4">
    <source>
        <dbReference type="EMBL" id="KYC49957.1"/>
    </source>
</evidence>
<evidence type="ECO:0000256" key="1">
    <source>
        <dbReference type="SAM" id="Phobius"/>
    </source>
</evidence>
<name>A0A150IJC9_9EURY</name>
<proteinExistence type="predicted"/>
<gene>
    <name evidence="2" type="ORF">APG10_01132</name>
    <name evidence="3" type="ORF">APG11_01382</name>
    <name evidence="4" type="ORF">APG12_01131</name>
</gene>
<dbReference type="EMBL" id="LNGE01000029">
    <property type="protein sequence ID" value="KYC45121.1"/>
    <property type="molecule type" value="Genomic_DNA"/>
</dbReference>
<organism evidence="2 6">
    <name type="scientific">Candidatus Methanofastidiosum methylothiophilum</name>
    <dbReference type="NCBI Taxonomy" id="1705564"/>
    <lineage>
        <taxon>Archaea</taxon>
        <taxon>Methanobacteriati</taxon>
        <taxon>Methanobacteriota</taxon>
        <taxon>Stenosarchaea group</taxon>
        <taxon>Candidatus Methanofastidiosia</taxon>
        <taxon>Candidatus Methanofastidiosales</taxon>
        <taxon>Candidatus Methanofastidiosaceae</taxon>
        <taxon>Candidatus Methanofastidiosum</taxon>
    </lineage>
</organism>
<evidence type="ECO:0000313" key="2">
    <source>
        <dbReference type="EMBL" id="KYC45121.1"/>
    </source>
</evidence>
<feature type="transmembrane region" description="Helical" evidence="1">
    <location>
        <begin position="105"/>
        <end position="123"/>
    </location>
</feature>
<evidence type="ECO:0000313" key="3">
    <source>
        <dbReference type="EMBL" id="KYC47173.1"/>
    </source>
</evidence>
<comment type="caution">
    <text evidence="2">The sequence shown here is derived from an EMBL/GenBank/DDBJ whole genome shotgun (WGS) entry which is preliminary data.</text>
</comment>
<dbReference type="PANTHER" id="PTHR35813">
    <property type="entry name" value="INNER MEMBRANE PROTEIN YBAN"/>
    <property type="match status" value="1"/>
</dbReference>
<keyword evidence="1" id="KW-0472">Membrane</keyword>
<reference evidence="5 6" key="1">
    <citation type="journal article" date="2016" name="ISME J.">
        <title>Chasing the elusive Euryarchaeota class WSA2: genomes reveal a uniquely fastidious methyl-reducing methanogen.</title>
        <authorList>
            <person name="Nobu M.K."/>
            <person name="Narihiro T."/>
            <person name="Kuroda K."/>
            <person name="Mei R."/>
            <person name="Liu W.T."/>
        </authorList>
    </citation>
    <scope>NUCLEOTIDE SEQUENCE [LARGE SCALE GENOMIC DNA]</scope>
    <source>
        <strain evidence="2">B03fssc0709_Meth_Bin005</strain>
        <strain evidence="3">B15fssc0709_Meth_Bin003</strain>
        <strain evidence="4">BMIXfssc0709_Meth_Bin006</strain>
    </source>
</reference>
<feature type="transmembrane region" description="Helical" evidence="1">
    <location>
        <begin position="80"/>
        <end position="99"/>
    </location>
</feature>
<dbReference type="EMBL" id="LNJC01000022">
    <property type="protein sequence ID" value="KYC49957.1"/>
    <property type="molecule type" value="Genomic_DNA"/>
</dbReference>
<dbReference type="AlphaFoldDB" id="A0A150IJC9"/>
<evidence type="ECO:0008006" key="7">
    <source>
        <dbReference type="Google" id="ProtNLM"/>
    </source>
</evidence>
<dbReference type="Pfam" id="PF04304">
    <property type="entry name" value="DUF454"/>
    <property type="match status" value="1"/>
</dbReference>
<keyword evidence="1" id="KW-1133">Transmembrane helix</keyword>
<dbReference type="Proteomes" id="UP000092403">
    <property type="component" value="Unassembled WGS sequence"/>
</dbReference>
<evidence type="ECO:0000313" key="5">
    <source>
        <dbReference type="Proteomes" id="UP000091929"/>
    </source>
</evidence>
<feature type="transmembrane region" description="Helical" evidence="1">
    <location>
        <begin position="12"/>
        <end position="34"/>
    </location>
</feature>
<dbReference type="GO" id="GO:0005886">
    <property type="term" value="C:plasma membrane"/>
    <property type="evidence" value="ECO:0007669"/>
    <property type="project" value="TreeGrafter"/>
</dbReference>
<keyword evidence="1" id="KW-0812">Transmembrane</keyword>
<sequence length="132" mass="14866">MCDKNKTSKFLRGMLIFFGTLFLCIGIIGVFIPLLPTTPFLLLAAACYARGSDRFYNWLLCNKYLGNYIKNYREGKGIALSVKIITLFLLWATILFSVVFIVPIFIIRIVLIIIATAVTLHIISIKSITILS</sequence>
<dbReference type="Proteomes" id="UP000091929">
    <property type="component" value="Unassembled WGS sequence"/>
</dbReference>
<protein>
    <recommendedName>
        <fullName evidence="7">Inner membrane protein YbaN</fullName>
    </recommendedName>
</protein>
<evidence type="ECO:0000313" key="6">
    <source>
        <dbReference type="Proteomes" id="UP000092401"/>
    </source>
</evidence>
<dbReference type="EMBL" id="LNGF01000031">
    <property type="protein sequence ID" value="KYC47173.1"/>
    <property type="molecule type" value="Genomic_DNA"/>
</dbReference>
<dbReference type="InterPro" id="IPR007401">
    <property type="entry name" value="DUF454"/>
</dbReference>
<dbReference type="PIRSF" id="PIRSF016789">
    <property type="entry name" value="DUF454"/>
    <property type="match status" value="1"/>
</dbReference>
<accession>A0A150IY82</accession>
<accession>A0A150IQB4</accession>
<dbReference type="PANTHER" id="PTHR35813:SF1">
    <property type="entry name" value="INNER MEMBRANE PROTEIN YBAN"/>
    <property type="match status" value="1"/>
</dbReference>
<dbReference type="Proteomes" id="UP000092401">
    <property type="component" value="Unassembled WGS sequence"/>
</dbReference>